<feature type="binding site" evidence="28">
    <location>
        <position position="79"/>
    </location>
    <ligand>
        <name>ATP</name>
        <dbReference type="ChEBI" id="CHEBI:30616"/>
    </ligand>
</feature>
<keyword evidence="8 29" id="KW-0723">Serine/threonine-protein kinase</keyword>
<comment type="catalytic activity">
    <reaction evidence="24">
        <text>L-threonyl-[protein] + ATP = O-phospho-L-threonyl-[protein] + ADP + H(+)</text>
        <dbReference type="Rhea" id="RHEA:46608"/>
        <dbReference type="Rhea" id="RHEA-COMP:11060"/>
        <dbReference type="Rhea" id="RHEA-COMP:11605"/>
        <dbReference type="ChEBI" id="CHEBI:15378"/>
        <dbReference type="ChEBI" id="CHEBI:30013"/>
        <dbReference type="ChEBI" id="CHEBI:30616"/>
        <dbReference type="ChEBI" id="CHEBI:61977"/>
        <dbReference type="ChEBI" id="CHEBI:456216"/>
        <dbReference type="EC" id="2.7.11.1"/>
    </reaction>
</comment>
<keyword evidence="16 28" id="KW-0067">ATP-binding</keyword>
<dbReference type="GO" id="GO:0004674">
    <property type="term" value="F:protein serine/threonine kinase activity"/>
    <property type="evidence" value="ECO:0007669"/>
    <property type="project" value="UniProtKB-KW"/>
</dbReference>
<keyword evidence="18" id="KW-0472">Membrane</keyword>
<evidence type="ECO:0000256" key="5">
    <source>
        <dbReference type="ARBA" id="ARBA00012513"/>
    </source>
</evidence>
<keyword evidence="11" id="KW-0479">Metal-binding</keyword>
<keyword evidence="19" id="KW-0969">Cilium</keyword>
<dbReference type="InterPro" id="IPR008271">
    <property type="entry name" value="Ser/Thr_kinase_AS"/>
</dbReference>
<evidence type="ECO:0000259" key="31">
    <source>
        <dbReference type="PROSITE" id="PS50222"/>
    </source>
</evidence>
<dbReference type="SMART" id="SM00220">
    <property type="entry name" value="S_TKc"/>
    <property type="match status" value="1"/>
</dbReference>
<gene>
    <name evidence="32" type="ORF">ECRASSUSDP1_LOCUS8264</name>
</gene>
<evidence type="ECO:0000256" key="27">
    <source>
        <dbReference type="ARBA" id="ARBA00068067"/>
    </source>
</evidence>
<dbReference type="FunFam" id="1.10.238.10:FF:000299">
    <property type="entry name" value="Uncharacterized protein"/>
    <property type="match status" value="1"/>
</dbReference>
<dbReference type="PROSITE" id="PS00108">
    <property type="entry name" value="PROTEIN_KINASE_ST"/>
    <property type="match status" value="1"/>
</dbReference>
<evidence type="ECO:0000256" key="23">
    <source>
        <dbReference type="ARBA" id="ARBA00024334"/>
    </source>
</evidence>
<evidence type="ECO:0000256" key="14">
    <source>
        <dbReference type="ARBA" id="ARBA00022777"/>
    </source>
</evidence>
<evidence type="ECO:0000256" key="2">
    <source>
        <dbReference type="ARBA" id="ARBA00004230"/>
    </source>
</evidence>
<evidence type="ECO:0000256" key="3">
    <source>
        <dbReference type="ARBA" id="ARBA00004342"/>
    </source>
</evidence>
<evidence type="ECO:0000256" key="8">
    <source>
        <dbReference type="ARBA" id="ARBA00022527"/>
    </source>
</evidence>
<feature type="domain" description="EF-hand" evidence="31">
    <location>
        <begin position="351"/>
        <end position="386"/>
    </location>
</feature>
<evidence type="ECO:0000256" key="16">
    <source>
        <dbReference type="ARBA" id="ARBA00022840"/>
    </source>
</evidence>
<keyword evidence="10" id="KW-0519">Myristate</keyword>
<evidence type="ECO:0000256" key="22">
    <source>
        <dbReference type="ARBA" id="ARBA00023288"/>
    </source>
</evidence>
<feature type="domain" description="EF-hand" evidence="31">
    <location>
        <begin position="420"/>
        <end position="455"/>
    </location>
</feature>
<dbReference type="SMART" id="SM00054">
    <property type="entry name" value="EFh"/>
    <property type="match status" value="4"/>
</dbReference>
<evidence type="ECO:0000256" key="9">
    <source>
        <dbReference type="ARBA" id="ARBA00022679"/>
    </source>
</evidence>
<keyword evidence="21" id="KW-0966">Cell projection</keyword>
<keyword evidence="13 28" id="KW-0547">Nucleotide-binding</keyword>
<feature type="domain" description="EF-hand" evidence="31">
    <location>
        <begin position="458"/>
        <end position="491"/>
    </location>
</feature>
<evidence type="ECO:0000256" key="25">
    <source>
        <dbReference type="ARBA" id="ARBA00048679"/>
    </source>
</evidence>
<evidence type="ECO:0000256" key="21">
    <source>
        <dbReference type="ARBA" id="ARBA00023273"/>
    </source>
</evidence>
<dbReference type="PROSITE" id="PS50222">
    <property type="entry name" value="EF_HAND_2"/>
    <property type="match status" value="4"/>
</dbReference>
<proteinExistence type="inferred from homology"/>
<dbReference type="SUPFAM" id="SSF47473">
    <property type="entry name" value="EF-hand"/>
    <property type="match status" value="1"/>
</dbReference>
<keyword evidence="20" id="KW-0564">Palmitate</keyword>
<evidence type="ECO:0000256" key="24">
    <source>
        <dbReference type="ARBA" id="ARBA00047899"/>
    </source>
</evidence>
<accession>A0AAD1XCP4</accession>
<comment type="catalytic activity">
    <reaction evidence="25">
        <text>L-seryl-[protein] + ATP = O-phospho-L-seryl-[protein] + ADP + H(+)</text>
        <dbReference type="Rhea" id="RHEA:17989"/>
        <dbReference type="Rhea" id="RHEA-COMP:9863"/>
        <dbReference type="Rhea" id="RHEA-COMP:11604"/>
        <dbReference type="ChEBI" id="CHEBI:15378"/>
        <dbReference type="ChEBI" id="CHEBI:29999"/>
        <dbReference type="ChEBI" id="CHEBI:30616"/>
        <dbReference type="ChEBI" id="CHEBI:83421"/>
        <dbReference type="ChEBI" id="CHEBI:456216"/>
        <dbReference type="EC" id="2.7.11.1"/>
    </reaction>
</comment>
<evidence type="ECO:0000256" key="26">
    <source>
        <dbReference type="ARBA" id="ARBA00060437"/>
    </source>
</evidence>
<keyword evidence="9" id="KW-0808">Transferase</keyword>
<evidence type="ECO:0000256" key="20">
    <source>
        <dbReference type="ARBA" id="ARBA00023139"/>
    </source>
</evidence>
<keyword evidence="7" id="KW-1032">Host cell membrane</keyword>
<feature type="domain" description="Protein kinase" evidence="30">
    <location>
        <begin position="50"/>
        <end position="307"/>
    </location>
</feature>
<evidence type="ECO:0000256" key="13">
    <source>
        <dbReference type="ARBA" id="ARBA00022741"/>
    </source>
</evidence>
<protein>
    <recommendedName>
        <fullName evidence="27">Calcium-dependent protein kinase 1</fullName>
        <ecNumber evidence="5">2.7.11.1</ecNumber>
    </recommendedName>
</protein>
<dbReference type="Gene3D" id="1.10.510.10">
    <property type="entry name" value="Transferase(Phosphotransferase) domain 1"/>
    <property type="match status" value="1"/>
</dbReference>
<evidence type="ECO:0000256" key="19">
    <source>
        <dbReference type="ARBA" id="ARBA00023069"/>
    </source>
</evidence>
<dbReference type="PANTHER" id="PTHR24349">
    <property type="entry name" value="SERINE/THREONINE-PROTEIN KINASE"/>
    <property type="match status" value="1"/>
</dbReference>
<keyword evidence="17" id="KW-0282">Flagellum</keyword>
<evidence type="ECO:0000256" key="15">
    <source>
        <dbReference type="ARBA" id="ARBA00022837"/>
    </source>
</evidence>
<evidence type="ECO:0000256" key="17">
    <source>
        <dbReference type="ARBA" id="ARBA00022846"/>
    </source>
</evidence>
<dbReference type="Pfam" id="PF13499">
    <property type="entry name" value="EF-hand_7"/>
    <property type="match status" value="2"/>
</dbReference>
<evidence type="ECO:0000256" key="11">
    <source>
        <dbReference type="ARBA" id="ARBA00022723"/>
    </source>
</evidence>
<dbReference type="InterPro" id="IPR011992">
    <property type="entry name" value="EF-hand-dom_pair"/>
</dbReference>
<evidence type="ECO:0000259" key="30">
    <source>
        <dbReference type="PROSITE" id="PS50011"/>
    </source>
</evidence>
<comment type="similarity">
    <text evidence="23">Belongs to the protein kinase superfamily. Ser/Thr protein kinase family. CDPK subfamily.</text>
</comment>
<keyword evidence="6" id="KW-1003">Cell membrane</keyword>
<evidence type="ECO:0000256" key="4">
    <source>
        <dbReference type="ARBA" id="ARBA00004425"/>
    </source>
</evidence>
<dbReference type="Pfam" id="PF00069">
    <property type="entry name" value="Pkinase"/>
    <property type="match status" value="1"/>
</dbReference>
<keyword evidence="12" id="KW-0677">Repeat</keyword>
<evidence type="ECO:0000256" key="1">
    <source>
        <dbReference type="ARBA" id="ARBA00001946"/>
    </source>
</evidence>
<dbReference type="GO" id="GO:0031514">
    <property type="term" value="C:motile cilium"/>
    <property type="evidence" value="ECO:0007669"/>
    <property type="project" value="UniProtKB-SubCell"/>
</dbReference>
<evidence type="ECO:0000256" key="29">
    <source>
        <dbReference type="RuleBase" id="RU000304"/>
    </source>
</evidence>
<feature type="domain" description="EF-hand" evidence="31">
    <location>
        <begin position="387"/>
        <end position="419"/>
    </location>
</feature>
<sequence>MEATNADASAEDVKKAKKESKISVKRTNTGILIKKSTMIVQNFRDLQEEYKIGEKLGSGSYGVVNSCTHLTTGQERAVKIIEKKKIKNIAQFRTEIKILQTLDHPNVIKMYEFFENDKEIFLILEKCTGSELFDRVIEKEFFSEKEAAVVFKQILQAINYCHNNGVCHRDLKPENFIFATKEEDSDIKIIDFGLSKIFDPSSTSYAAMKTGCGTPYYISPEVLTHNYNHMCDMWSAGCILYVLLCGYPPFFGDDDREIIEAVRIGEFDFEGEEWEDVSVEAKDLISRLICKPELRLTAKEALKHPWVKTLAKNSKKDKLNKMDMAHLKKFQNHQKMKQAAITFMATQTSSKDIEHLKRVFESIDRNGDGNITLKELKDGMKDVKNKEELLAIMEGADTDGSGTINYTEFIAATMEQNTYLKEDNLRNAFKMFDKDNSGKISIDEIKQALGYGTEGQIEDEDEWNRLITEVDRDGDGEIDFEEFIAMWKVNL</sequence>
<dbReference type="InterPro" id="IPR018247">
    <property type="entry name" value="EF_Hand_1_Ca_BS"/>
</dbReference>
<dbReference type="CDD" id="cd00051">
    <property type="entry name" value="EFh"/>
    <property type="match status" value="1"/>
</dbReference>
<dbReference type="GO" id="GO:0020002">
    <property type="term" value="C:host cell plasma membrane"/>
    <property type="evidence" value="ECO:0007669"/>
    <property type="project" value="UniProtKB-SubCell"/>
</dbReference>
<dbReference type="EMBL" id="CAMPGE010008077">
    <property type="protein sequence ID" value="CAI2366988.1"/>
    <property type="molecule type" value="Genomic_DNA"/>
</dbReference>
<organism evidence="32 33">
    <name type="scientific">Euplotes crassus</name>
    <dbReference type="NCBI Taxonomy" id="5936"/>
    <lineage>
        <taxon>Eukaryota</taxon>
        <taxon>Sar</taxon>
        <taxon>Alveolata</taxon>
        <taxon>Ciliophora</taxon>
        <taxon>Intramacronucleata</taxon>
        <taxon>Spirotrichea</taxon>
        <taxon>Hypotrichia</taxon>
        <taxon>Euplotida</taxon>
        <taxon>Euplotidae</taxon>
        <taxon>Moneuplotes</taxon>
    </lineage>
</organism>
<dbReference type="Proteomes" id="UP001295684">
    <property type="component" value="Unassembled WGS sequence"/>
</dbReference>
<evidence type="ECO:0000256" key="28">
    <source>
        <dbReference type="PROSITE-ProRule" id="PRU10141"/>
    </source>
</evidence>
<comment type="caution">
    <text evidence="32">The sequence shown here is derived from an EMBL/GenBank/DDBJ whole genome shotgun (WGS) entry which is preliminary data.</text>
</comment>
<reference evidence="32" key="1">
    <citation type="submission" date="2023-07" db="EMBL/GenBank/DDBJ databases">
        <authorList>
            <consortium name="AG Swart"/>
            <person name="Singh M."/>
            <person name="Singh A."/>
            <person name="Seah K."/>
            <person name="Emmerich C."/>
        </authorList>
    </citation>
    <scope>NUCLEOTIDE SEQUENCE</scope>
    <source>
        <strain evidence="32">DP1</strain>
    </source>
</reference>
<dbReference type="GO" id="GO:0020005">
    <property type="term" value="C:symbiont-containing vacuole membrane"/>
    <property type="evidence" value="ECO:0007669"/>
    <property type="project" value="UniProtKB-SubCell"/>
</dbReference>
<dbReference type="PROSITE" id="PS00107">
    <property type="entry name" value="PROTEIN_KINASE_ATP"/>
    <property type="match status" value="1"/>
</dbReference>
<comment type="subcellular location">
    <subcellularLocation>
        <location evidence="3">Cell membrane</location>
        <topology evidence="3">Lipid-anchor</topology>
        <orientation evidence="3">Cytoplasmic side</orientation>
    </subcellularLocation>
    <subcellularLocation>
        <location evidence="2">Cell projection</location>
        <location evidence="2">Cilium</location>
        <location evidence="2">Flagellum</location>
    </subcellularLocation>
    <subcellularLocation>
        <location evidence="4">Host cell membrane</location>
        <topology evidence="4">Lipid-anchor</topology>
    </subcellularLocation>
    <subcellularLocation>
        <location evidence="26">Parasitophorous vacuole membrane</location>
        <topology evidence="26">Lipid-anchor</topology>
    </subcellularLocation>
</comment>
<dbReference type="Gene3D" id="1.10.238.10">
    <property type="entry name" value="EF-hand"/>
    <property type="match status" value="2"/>
</dbReference>
<evidence type="ECO:0000313" key="32">
    <source>
        <dbReference type="EMBL" id="CAI2366988.1"/>
    </source>
</evidence>
<evidence type="ECO:0000256" key="6">
    <source>
        <dbReference type="ARBA" id="ARBA00022475"/>
    </source>
</evidence>
<dbReference type="AlphaFoldDB" id="A0AAD1XCP4"/>
<dbReference type="InterPro" id="IPR050205">
    <property type="entry name" value="CDPK_Ser/Thr_kinases"/>
</dbReference>
<dbReference type="FunFam" id="3.30.200.20:FF:000315">
    <property type="entry name" value="Calcium-dependent protein kinase 3"/>
    <property type="match status" value="1"/>
</dbReference>
<dbReference type="PROSITE" id="PS00018">
    <property type="entry name" value="EF_HAND_1"/>
    <property type="match status" value="4"/>
</dbReference>
<dbReference type="InterPro" id="IPR002048">
    <property type="entry name" value="EF_hand_dom"/>
</dbReference>
<dbReference type="GO" id="GO:0005509">
    <property type="term" value="F:calcium ion binding"/>
    <property type="evidence" value="ECO:0007669"/>
    <property type="project" value="InterPro"/>
</dbReference>
<dbReference type="InterPro" id="IPR011009">
    <property type="entry name" value="Kinase-like_dom_sf"/>
</dbReference>
<keyword evidence="22" id="KW-0449">Lipoprotein</keyword>
<name>A0AAD1XCP4_EUPCR</name>
<keyword evidence="14" id="KW-0418">Kinase</keyword>
<keyword evidence="18" id="KW-1043">Host membrane</keyword>
<comment type="cofactor">
    <cofactor evidence="1">
        <name>Mg(2+)</name>
        <dbReference type="ChEBI" id="CHEBI:18420"/>
    </cofactor>
</comment>
<evidence type="ECO:0000256" key="10">
    <source>
        <dbReference type="ARBA" id="ARBA00022707"/>
    </source>
</evidence>
<dbReference type="InterPro" id="IPR017441">
    <property type="entry name" value="Protein_kinase_ATP_BS"/>
</dbReference>
<dbReference type="EC" id="2.7.11.1" evidence="5"/>
<dbReference type="FunFam" id="1.10.510.10:FF:000398">
    <property type="entry name" value="Calcium-dependent protein kinase 1"/>
    <property type="match status" value="1"/>
</dbReference>
<keyword evidence="15" id="KW-0106">Calcium</keyword>
<dbReference type="InterPro" id="IPR000719">
    <property type="entry name" value="Prot_kinase_dom"/>
</dbReference>
<dbReference type="Gene3D" id="3.30.200.20">
    <property type="entry name" value="Phosphorylase Kinase, domain 1"/>
    <property type="match status" value="1"/>
</dbReference>
<evidence type="ECO:0000256" key="12">
    <source>
        <dbReference type="ARBA" id="ARBA00022737"/>
    </source>
</evidence>
<evidence type="ECO:0000313" key="33">
    <source>
        <dbReference type="Proteomes" id="UP001295684"/>
    </source>
</evidence>
<dbReference type="CDD" id="cd05117">
    <property type="entry name" value="STKc_CAMK"/>
    <property type="match status" value="1"/>
</dbReference>
<keyword evidence="33" id="KW-1185">Reference proteome</keyword>
<dbReference type="GO" id="GO:0005524">
    <property type="term" value="F:ATP binding"/>
    <property type="evidence" value="ECO:0007669"/>
    <property type="project" value="UniProtKB-UniRule"/>
</dbReference>
<dbReference type="SUPFAM" id="SSF56112">
    <property type="entry name" value="Protein kinase-like (PK-like)"/>
    <property type="match status" value="1"/>
</dbReference>
<evidence type="ECO:0000256" key="18">
    <source>
        <dbReference type="ARBA" id="ARBA00022870"/>
    </source>
</evidence>
<evidence type="ECO:0000256" key="7">
    <source>
        <dbReference type="ARBA" id="ARBA00022511"/>
    </source>
</evidence>
<dbReference type="PROSITE" id="PS50011">
    <property type="entry name" value="PROTEIN_KINASE_DOM"/>
    <property type="match status" value="1"/>
</dbReference>
<dbReference type="GO" id="GO:0005886">
    <property type="term" value="C:plasma membrane"/>
    <property type="evidence" value="ECO:0007669"/>
    <property type="project" value="UniProtKB-SubCell"/>
</dbReference>